<dbReference type="PROSITE" id="PS00061">
    <property type="entry name" value="ADH_SHORT"/>
    <property type="match status" value="1"/>
</dbReference>
<evidence type="ECO:0000256" key="5">
    <source>
        <dbReference type="ARBA" id="ARBA00022857"/>
    </source>
</evidence>
<feature type="transmembrane region" description="Helical" evidence="7">
    <location>
        <begin position="20"/>
        <end position="38"/>
    </location>
</feature>
<dbReference type="PANTHER" id="PTHR30096:SF0">
    <property type="entry name" value="4,5-DOPA DIOXYGENASE EXTRADIOL-LIKE PROTEIN"/>
    <property type="match status" value="1"/>
</dbReference>
<dbReference type="Proteomes" id="UP000077002">
    <property type="component" value="Unassembled WGS sequence"/>
</dbReference>
<accession>A0A177FJC9</accession>
<dbReference type="EMBL" id="LVKK01000010">
    <property type="protein sequence ID" value="OAG43482.1"/>
    <property type="molecule type" value="Genomic_DNA"/>
</dbReference>
<dbReference type="GO" id="GO:0008270">
    <property type="term" value="F:zinc ion binding"/>
    <property type="evidence" value="ECO:0007669"/>
    <property type="project" value="InterPro"/>
</dbReference>
<evidence type="ECO:0000256" key="4">
    <source>
        <dbReference type="ARBA" id="ARBA00022833"/>
    </source>
</evidence>
<dbReference type="Gene3D" id="3.40.50.720">
    <property type="entry name" value="NAD(P)-binding Rossmann-like Domain"/>
    <property type="match status" value="1"/>
</dbReference>
<dbReference type="InterPro" id="IPR002347">
    <property type="entry name" value="SDR_fam"/>
</dbReference>
<feature type="transmembrane region" description="Helical" evidence="7">
    <location>
        <begin position="269"/>
        <end position="290"/>
    </location>
</feature>
<evidence type="ECO:0000256" key="1">
    <source>
        <dbReference type="ARBA" id="ARBA00001947"/>
    </source>
</evidence>
<evidence type="ECO:0000313" key="9">
    <source>
        <dbReference type="EMBL" id="OAG43482.1"/>
    </source>
</evidence>
<keyword evidence="10" id="KW-1185">Reference proteome</keyword>
<dbReference type="GO" id="GO:0008198">
    <property type="term" value="F:ferrous iron binding"/>
    <property type="evidence" value="ECO:0007669"/>
    <property type="project" value="InterPro"/>
</dbReference>
<name>A0A177FJC9_9EURO</name>
<dbReference type="InterPro" id="IPR014436">
    <property type="entry name" value="Extradiol_dOase_DODA"/>
</dbReference>
<dbReference type="RefSeq" id="XP_022515434.1">
    <property type="nucleotide sequence ID" value="XM_022652398.1"/>
</dbReference>
<evidence type="ECO:0000256" key="6">
    <source>
        <dbReference type="ARBA" id="ARBA00023002"/>
    </source>
</evidence>
<keyword evidence="6" id="KW-0560">Oxidoreductase</keyword>
<sequence length="617" mass="68512">MSVLQPPREGITLEYLFRPVHYVLLQPIVPAALLLLHLRYPEGFQRALSAIGTGALQPKVVNRTLGGLLTFSVLYRLNRYLSRLVLNNFVKDTTWNWDREIVMISGGSSGIGQEMVRQFGELNIKVVVLDVNPPQTPLPPSATFYKTDVTSSQDIRDVAARVRKDIGDPTVLINNAGVANARTILDETEEQLQRTFDVNILAHFKMVKEFLPDMIEKNHGHVVTIASMSSFATWAGVTSYAATKAAVLAFHEGLSQELRARYGANKVRTTVATVTFAISILILVLAGAIAQSNTPWSLWTSLDSDSSDNKVAAAAARIFSPFRSLSVLTRSFSGAARGEMAKRTPVYFVSHGGPDTMFNTEHPVYPQLQRIGREITQQVKPSAIVVFSAHWQADRPNTIEVNVAEDEPLLYDFYGFPRSYYQEKFPNKGSAKLAQQVIDALSEHGIKTQKAERGLDHGVFVPFKVMFNPDTNPVTVPIVQVSLFDDHTDAAAHIRLGRAVQKLREENVLIICSGMSVHNLRHLMMMGRGSNRTMPYAVTFDEALKVAAETKPGERRDEAMNELLERDDARQAHPTFEHLLPILIAVGASGTDQGKQLWTMQEASMGWAQFRFGEVEA</sequence>
<dbReference type="CDD" id="cd07363">
    <property type="entry name" value="45_DOPA_Dioxygenase"/>
    <property type="match status" value="1"/>
</dbReference>
<dbReference type="GO" id="GO:0016702">
    <property type="term" value="F:oxidoreductase activity, acting on single donors with incorporation of molecular oxygen, incorporation of two atoms of oxygen"/>
    <property type="evidence" value="ECO:0007669"/>
    <property type="project" value="UniProtKB-ARBA"/>
</dbReference>
<protein>
    <recommendedName>
        <fullName evidence="8">Extradiol ring-cleavage dioxygenase class III enzyme subunit B domain-containing protein</fullName>
    </recommendedName>
</protein>
<reference evidence="9 10" key="1">
    <citation type="submission" date="2016-03" db="EMBL/GenBank/DDBJ databases">
        <title>Draft genome sequence of the Fonsecaea monophora CBS 269.37.</title>
        <authorList>
            <person name="Bombassaro A."/>
            <person name="Vinicius W.A."/>
            <person name="De Hoog S."/>
            <person name="Sun J."/>
            <person name="Souza E.M."/>
            <person name="Raittz R.T."/>
            <person name="Costa F."/>
            <person name="Leao A.C."/>
            <person name="Tadra-Sfeir M.Z."/>
            <person name="Baura V."/>
            <person name="Balsanelli E."/>
            <person name="Pedrosa F.O."/>
            <person name="Moreno L.F."/>
            <person name="Steffens M.B."/>
            <person name="Xi L."/>
            <person name="Bocca A.L."/>
            <person name="Felipe M.S."/>
            <person name="Teixeira M."/>
            <person name="Telles Filho F.Q."/>
            <person name="Azevedo C.M."/>
            <person name="Gomes R."/>
            <person name="Vicente V.A."/>
        </authorList>
    </citation>
    <scope>NUCLEOTIDE SEQUENCE [LARGE SCALE GENOMIC DNA]</scope>
    <source>
        <strain evidence="9 10">CBS 269.37</strain>
    </source>
</reference>
<proteinExistence type="inferred from homology"/>
<keyword evidence="3" id="KW-0479">Metal-binding</keyword>
<dbReference type="SUPFAM" id="SSF51735">
    <property type="entry name" value="NAD(P)-binding Rossmann-fold domains"/>
    <property type="match status" value="1"/>
</dbReference>
<gene>
    <name evidence="9" type="ORF">AYO21_02419</name>
</gene>
<keyword evidence="5" id="KW-0521">NADP</keyword>
<evidence type="ECO:0000256" key="3">
    <source>
        <dbReference type="ARBA" id="ARBA00022723"/>
    </source>
</evidence>
<dbReference type="Pfam" id="PF00106">
    <property type="entry name" value="adh_short"/>
    <property type="match status" value="1"/>
</dbReference>
<dbReference type="InterPro" id="IPR036291">
    <property type="entry name" value="NAD(P)-bd_dom_sf"/>
</dbReference>
<evidence type="ECO:0000256" key="2">
    <source>
        <dbReference type="ARBA" id="ARBA00007581"/>
    </source>
</evidence>
<dbReference type="PANTHER" id="PTHR30096">
    <property type="entry name" value="4,5-DOPA DIOXYGENASE EXTRADIOL-LIKE PROTEIN"/>
    <property type="match status" value="1"/>
</dbReference>
<evidence type="ECO:0000256" key="7">
    <source>
        <dbReference type="SAM" id="Phobius"/>
    </source>
</evidence>
<dbReference type="OrthoDB" id="7396853at2759"/>
<keyword evidence="4" id="KW-0862">Zinc</keyword>
<dbReference type="PRINTS" id="PR00081">
    <property type="entry name" value="GDHRDH"/>
</dbReference>
<keyword evidence="7" id="KW-0812">Transmembrane</keyword>
<comment type="caution">
    <text evidence="9">The sequence shown here is derived from an EMBL/GenBank/DDBJ whole genome shotgun (WGS) entry which is preliminary data.</text>
</comment>
<feature type="domain" description="Extradiol ring-cleavage dioxygenase class III enzyme subunit B" evidence="8">
    <location>
        <begin position="360"/>
        <end position="595"/>
    </location>
</feature>
<dbReference type="SUPFAM" id="SSF53213">
    <property type="entry name" value="LigB-like"/>
    <property type="match status" value="1"/>
</dbReference>
<keyword evidence="7" id="KW-0472">Membrane</keyword>
<dbReference type="PRINTS" id="PR00080">
    <property type="entry name" value="SDRFAMILY"/>
</dbReference>
<evidence type="ECO:0000313" key="10">
    <source>
        <dbReference type="Proteomes" id="UP000077002"/>
    </source>
</evidence>
<dbReference type="Gene3D" id="3.40.830.10">
    <property type="entry name" value="LigB-like"/>
    <property type="match status" value="1"/>
</dbReference>
<comment type="cofactor">
    <cofactor evidence="1">
        <name>Zn(2+)</name>
        <dbReference type="ChEBI" id="CHEBI:29105"/>
    </cofactor>
</comment>
<dbReference type="AlphaFoldDB" id="A0A177FJC9"/>
<keyword evidence="7" id="KW-1133">Transmembrane helix</keyword>
<dbReference type="GeneID" id="34597594"/>
<evidence type="ECO:0000259" key="8">
    <source>
        <dbReference type="Pfam" id="PF02900"/>
    </source>
</evidence>
<dbReference type="InterPro" id="IPR020904">
    <property type="entry name" value="Sc_DH/Rdtase_CS"/>
</dbReference>
<dbReference type="Pfam" id="PF02900">
    <property type="entry name" value="LigB"/>
    <property type="match status" value="1"/>
</dbReference>
<organism evidence="9 10">
    <name type="scientific">Fonsecaea monophora</name>
    <dbReference type="NCBI Taxonomy" id="254056"/>
    <lineage>
        <taxon>Eukaryota</taxon>
        <taxon>Fungi</taxon>
        <taxon>Dikarya</taxon>
        <taxon>Ascomycota</taxon>
        <taxon>Pezizomycotina</taxon>
        <taxon>Eurotiomycetes</taxon>
        <taxon>Chaetothyriomycetidae</taxon>
        <taxon>Chaetothyriales</taxon>
        <taxon>Herpotrichiellaceae</taxon>
        <taxon>Fonsecaea</taxon>
    </lineage>
</organism>
<comment type="similarity">
    <text evidence="2">Belongs to the DODA-type extradiol aromatic ring-opening dioxygenase family.</text>
</comment>
<dbReference type="InterPro" id="IPR004183">
    <property type="entry name" value="Xdiol_dOase_suB"/>
</dbReference>